<evidence type="ECO:0000313" key="2">
    <source>
        <dbReference type="Proteomes" id="UP000324222"/>
    </source>
</evidence>
<keyword evidence="2" id="KW-1185">Reference proteome</keyword>
<dbReference type="AlphaFoldDB" id="A0A5B7D2R5"/>
<reference evidence="1 2" key="1">
    <citation type="submission" date="2019-05" db="EMBL/GenBank/DDBJ databases">
        <title>Another draft genome of Portunus trituberculatus and its Hox gene families provides insights of decapod evolution.</title>
        <authorList>
            <person name="Jeong J.-H."/>
            <person name="Song I."/>
            <person name="Kim S."/>
            <person name="Choi T."/>
            <person name="Kim D."/>
            <person name="Ryu S."/>
            <person name="Kim W."/>
        </authorList>
    </citation>
    <scope>NUCLEOTIDE SEQUENCE [LARGE SCALE GENOMIC DNA]</scope>
    <source>
        <tissue evidence="1">Muscle</tissue>
    </source>
</reference>
<sequence length="56" mass="6372">MVLVIHWQDIQFIKGRNCLENPANVSVALQSCRSEKGRRFLIQASSVPGFHHVKLL</sequence>
<accession>A0A5B7D2R5</accession>
<organism evidence="1 2">
    <name type="scientific">Portunus trituberculatus</name>
    <name type="common">Swimming crab</name>
    <name type="synonym">Neptunus trituberculatus</name>
    <dbReference type="NCBI Taxonomy" id="210409"/>
    <lineage>
        <taxon>Eukaryota</taxon>
        <taxon>Metazoa</taxon>
        <taxon>Ecdysozoa</taxon>
        <taxon>Arthropoda</taxon>
        <taxon>Crustacea</taxon>
        <taxon>Multicrustacea</taxon>
        <taxon>Malacostraca</taxon>
        <taxon>Eumalacostraca</taxon>
        <taxon>Eucarida</taxon>
        <taxon>Decapoda</taxon>
        <taxon>Pleocyemata</taxon>
        <taxon>Brachyura</taxon>
        <taxon>Eubrachyura</taxon>
        <taxon>Portunoidea</taxon>
        <taxon>Portunidae</taxon>
        <taxon>Portuninae</taxon>
        <taxon>Portunus</taxon>
    </lineage>
</organism>
<comment type="caution">
    <text evidence="1">The sequence shown here is derived from an EMBL/GenBank/DDBJ whole genome shotgun (WGS) entry which is preliminary data.</text>
</comment>
<dbReference type="EMBL" id="VSRR010000498">
    <property type="protein sequence ID" value="MPC16342.1"/>
    <property type="molecule type" value="Genomic_DNA"/>
</dbReference>
<proteinExistence type="predicted"/>
<name>A0A5B7D2R5_PORTR</name>
<protein>
    <submittedName>
        <fullName evidence="1">Uncharacterized protein</fullName>
    </submittedName>
</protein>
<evidence type="ECO:0000313" key="1">
    <source>
        <dbReference type="EMBL" id="MPC16342.1"/>
    </source>
</evidence>
<dbReference type="Proteomes" id="UP000324222">
    <property type="component" value="Unassembled WGS sequence"/>
</dbReference>
<gene>
    <name evidence="1" type="ORF">E2C01_009165</name>
</gene>